<dbReference type="PANTHER" id="PTHR11986">
    <property type="entry name" value="AMINOTRANSFERASE CLASS III"/>
    <property type="match status" value="1"/>
</dbReference>
<keyword evidence="5 6" id="KW-0663">Pyridoxal phosphate</keyword>
<evidence type="ECO:0000256" key="3">
    <source>
        <dbReference type="ARBA" id="ARBA00022576"/>
    </source>
</evidence>
<dbReference type="Proteomes" id="UP000317093">
    <property type="component" value="Chromosome"/>
</dbReference>
<dbReference type="InterPro" id="IPR015422">
    <property type="entry name" value="PyrdxlP-dep_Trfase_small"/>
</dbReference>
<dbReference type="EMBL" id="CP036279">
    <property type="protein sequence ID" value="QDU62619.1"/>
    <property type="molecule type" value="Genomic_DNA"/>
</dbReference>
<keyword evidence="3 7" id="KW-0032">Aminotransferase</keyword>
<dbReference type="FunFam" id="3.40.640.10:FF:000013">
    <property type="entry name" value="4-aminobutyrate aminotransferase"/>
    <property type="match status" value="1"/>
</dbReference>
<reference evidence="7 8" key="1">
    <citation type="submission" date="2019-02" db="EMBL/GenBank/DDBJ databases">
        <title>Deep-cultivation of Planctomycetes and their phenomic and genomic characterization uncovers novel biology.</title>
        <authorList>
            <person name="Wiegand S."/>
            <person name="Jogler M."/>
            <person name="Boedeker C."/>
            <person name="Pinto D."/>
            <person name="Vollmers J."/>
            <person name="Rivas-Marin E."/>
            <person name="Kohn T."/>
            <person name="Peeters S.H."/>
            <person name="Heuer A."/>
            <person name="Rast P."/>
            <person name="Oberbeckmann S."/>
            <person name="Bunk B."/>
            <person name="Jeske O."/>
            <person name="Meyerdierks A."/>
            <person name="Storesund J.E."/>
            <person name="Kallscheuer N."/>
            <person name="Luecker S."/>
            <person name="Lage O.M."/>
            <person name="Pohl T."/>
            <person name="Merkel B.J."/>
            <person name="Hornburger P."/>
            <person name="Mueller R.-W."/>
            <person name="Bruemmer F."/>
            <person name="Labrenz M."/>
            <person name="Spormann A.M."/>
            <person name="Op den Camp H."/>
            <person name="Overmann J."/>
            <person name="Amann R."/>
            <person name="Jetten M.S.M."/>
            <person name="Mascher T."/>
            <person name="Medema M.H."/>
            <person name="Devos D.P."/>
            <person name="Kaster A.-K."/>
            <person name="Ovreas L."/>
            <person name="Rohde M."/>
            <person name="Galperin M.Y."/>
            <person name="Jogler C."/>
        </authorList>
    </citation>
    <scope>NUCLEOTIDE SEQUENCE [LARGE SCALE GENOMIC DNA]</scope>
    <source>
        <strain evidence="7 8">Pan216</strain>
    </source>
</reference>
<dbReference type="InterPro" id="IPR005814">
    <property type="entry name" value="Aminotrans_3"/>
</dbReference>
<comment type="similarity">
    <text evidence="2 6">Belongs to the class-III pyridoxal-phosphate-dependent aminotransferase family.</text>
</comment>
<keyword evidence="4 7" id="KW-0808">Transferase</keyword>
<dbReference type="Gene3D" id="3.40.640.10">
    <property type="entry name" value="Type I PLP-dependent aspartate aminotransferase-like (Major domain)"/>
    <property type="match status" value="1"/>
</dbReference>
<evidence type="ECO:0000256" key="4">
    <source>
        <dbReference type="ARBA" id="ARBA00022679"/>
    </source>
</evidence>
<evidence type="ECO:0000313" key="8">
    <source>
        <dbReference type="Proteomes" id="UP000317093"/>
    </source>
</evidence>
<dbReference type="InterPro" id="IPR015421">
    <property type="entry name" value="PyrdxlP-dep_Trfase_major"/>
</dbReference>
<dbReference type="KEGG" id="knv:Pan216_34860"/>
<dbReference type="PROSITE" id="PS00600">
    <property type="entry name" value="AA_TRANSFER_CLASS_3"/>
    <property type="match status" value="1"/>
</dbReference>
<dbReference type="InterPro" id="IPR015424">
    <property type="entry name" value="PyrdxlP-dep_Trfase"/>
</dbReference>
<name>A0A518B6L4_9BACT</name>
<evidence type="ECO:0000256" key="5">
    <source>
        <dbReference type="ARBA" id="ARBA00022898"/>
    </source>
</evidence>
<dbReference type="Pfam" id="PF00202">
    <property type="entry name" value="Aminotran_3"/>
    <property type="match status" value="1"/>
</dbReference>
<evidence type="ECO:0000256" key="2">
    <source>
        <dbReference type="ARBA" id="ARBA00008954"/>
    </source>
</evidence>
<dbReference type="PIRSF" id="PIRSF000521">
    <property type="entry name" value="Transaminase_4ab_Lys_Orn"/>
    <property type="match status" value="1"/>
</dbReference>
<dbReference type="RefSeq" id="WP_419192626.1">
    <property type="nucleotide sequence ID" value="NZ_CP036279.1"/>
</dbReference>
<dbReference type="GO" id="GO:0042802">
    <property type="term" value="F:identical protein binding"/>
    <property type="evidence" value="ECO:0007669"/>
    <property type="project" value="TreeGrafter"/>
</dbReference>
<protein>
    <submittedName>
        <fullName evidence="7">5-aminovalerate aminotransferase DavT</fullName>
        <ecNumber evidence="7">2.6.1.48</ecNumber>
    </submittedName>
</protein>
<evidence type="ECO:0000256" key="6">
    <source>
        <dbReference type="RuleBase" id="RU003560"/>
    </source>
</evidence>
<comment type="cofactor">
    <cofactor evidence="1">
        <name>pyridoxal 5'-phosphate</name>
        <dbReference type="ChEBI" id="CHEBI:597326"/>
    </cofactor>
</comment>
<accession>A0A518B6L4</accession>
<proteinExistence type="inferred from homology"/>
<dbReference type="GO" id="GO:0030170">
    <property type="term" value="F:pyridoxal phosphate binding"/>
    <property type="evidence" value="ECO:0007669"/>
    <property type="project" value="InterPro"/>
</dbReference>
<dbReference type="PANTHER" id="PTHR11986:SF79">
    <property type="entry name" value="ACETYLORNITHINE AMINOTRANSFERASE, MITOCHONDRIAL"/>
    <property type="match status" value="1"/>
</dbReference>
<dbReference type="Gene3D" id="3.90.1150.10">
    <property type="entry name" value="Aspartate Aminotransferase, domain 1"/>
    <property type="match status" value="1"/>
</dbReference>
<keyword evidence="8" id="KW-1185">Reference proteome</keyword>
<organism evidence="7 8">
    <name type="scientific">Kolteria novifilia</name>
    <dbReference type="NCBI Taxonomy" id="2527975"/>
    <lineage>
        <taxon>Bacteria</taxon>
        <taxon>Pseudomonadati</taxon>
        <taxon>Planctomycetota</taxon>
        <taxon>Planctomycetia</taxon>
        <taxon>Kolteriales</taxon>
        <taxon>Kolteriaceae</taxon>
        <taxon>Kolteria</taxon>
    </lineage>
</organism>
<dbReference type="CDD" id="cd00610">
    <property type="entry name" value="OAT_like"/>
    <property type="match status" value="1"/>
</dbReference>
<sequence length="422" mass="46029">MITTMNDNHLSSTWARLCNETIVRGSGPYVYGETGSRYLDFTSGIGVTNTGHCHPVVVKAIQEQAERMLFGQLNCMITEQALRYSEELSEVTPGKLDTFFFSNSGSEAVEGAVKLARMATHRPNIIAFQGGFHGRTAMTMALTSSKIIYRAGYQPLPAGVFFAPFPNAYQWGWDEERSVSFCLDEFDRMLKTQTAPSETAAVLIEPVLGEGGYVPTPLAFLEGLRQRCDDHGILLITDEVQSGFGRTGSFWAHSRAEVTPDILVMAKGIASGMPMSAIAASRDLMNFWPKGAHGGTYGGGNPVVLAAARATLTAIQEEKLVENARVMGDYLLSKLRGLQHEFPIIGDVRGWGLMVATEFTHAGRPAADVTKRIQQYCLDHKLLLLTSSADGNVIRWIPPLIVTHDHLDEALAIFADALGEVS</sequence>
<dbReference type="InterPro" id="IPR049704">
    <property type="entry name" value="Aminotrans_3_PPA_site"/>
</dbReference>
<dbReference type="AlphaFoldDB" id="A0A518B6L4"/>
<dbReference type="InterPro" id="IPR050103">
    <property type="entry name" value="Class-III_PLP-dep_AT"/>
</dbReference>
<dbReference type="SUPFAM" id="SSF53383">
    <property type="entry name" value="PLP-dependent transferases"/>
    <property type="match status" value="1"/>
</dbReference>
<evidence type="ECO:0000313" key="7">
    <source>
        <dbReference type="EMBL" id="QDU62619.1"/>
    </source>
</evidence>
<dbReference type="GO" id="GO:0047589">
    <property type="term" value="F:5-aminovalerate transaminase activity"/>
    <property type="evidence" value="ECO:0007669"/>
    <property type="project" value="UniProtKB-EC"/>
</dbReference>
<evidence type="ECO:0000256" key="1">
    <source>
        <dbReference type="ARBA" id="ARBA00001933"/>
    </source>
</evidence>
<gene>
    <name evidence="7" type="primary">davT</name>
    <name evidence="7" type="ORF">Pan216_34860</name>
</gene>
<dbReference type="EC" id="2.6.1.48" evidence="7"/>